<reference evidence="1 2" key="1">
    <citation type="journal article" date="2019" name="Commun. Biol.">
        <title>The bagworm genome reveals a unique fibroin gene that provides high tensile strength.</title>
        <authorList>
            <person name="Kono N."/>
            <person name="Nakamura H."/>
            <person name="Ohtoshi R."/>
            <person name="Tomita M."/>
            <person name="Numata K."/>
            <person name="Arakawa K."/>
        </authorList>
    </citation>
    <scope>NUCLEOTIDE SEQUENCE [LARGE SCALE GENOMIC DNA]</scope>
</reference>
<dbReference type="GO" id="GO:0003676">
    <property type="term" value="F:nucleic acid binding"/>
    <property type="evidence" value="ECO:0007669"/>
    <property type="project" value="InterPro"/>
</dbReference>
<dbReference type="EMBL" id="BGZK01000263">
    <property type="protein sequence ID" value="GBP32680.1"/>
    <property type="molecule type" value="Genomic_DNA"/>
</dbReference>
<comment type="caution">
    <text evidence="1">The sequence shown here is derived from an EMBL/GenBank/DDBJ whole genome shotgun (WGS) entry which is preliminary data.</text>
</comment>
<evidence type="ECO:0000313" key="2">
    <source>
        <dbReference type="Proteomes" id="UP000299102"/>
    </source>
</evidence>
<name>A0A4C1V2D3_EUMVA</name>
<dbReference type="InterPro" id="IPR052709">
    <property type="entry name" value="Transposase-MT_Hybrid"/>
</dbReference>
<dbReference type="Gene3D" id="3.30.420.10">
    <property type="entry name" value="Ribonuclease H-like superfamily/Ribonuclease H"/>
    <property type="match status" value="1"/>
</dbReference>
<organism evidence="1 2">
    <name type="scientific">Eumeta variegata</name>
    <name type="common">Bagworm moth</name>
    <name type="synonym">Eumeta japonica</name>
    <dbReference type="NCBI Taxonomy" id="151549"/>
    <lineage>
        <taxon>Eukaryota</taxon>
        <taxon>Metazoa</taxon>
        <taxon>Ecdysozoa</taxon>
        <taxon>Arthropoda</taxon>
        <taxon>Hexapoda</taxon>
        <taxon>Insecta</taxon>
        <taxon>Pterygota</taxon>
        <taxon>Neoptera</taxon>
        <taxon>Endopterygota</taxon>
        <taxon>Lepidoptera</taxon>
        <taxon>Glossata</taxon>
        <taxon>Ditrysia</taxon>
        <taxon>Tineoidea</taxon>
        <taxon>Psychidae</taxon>
        <taxon>Oiketicinae</taxon>
        <taxon>Eumeta</taxon>
    </lineage>
</organism>
<dbReference type="InterPro" id="IPR036397">
    <property type="entry name" value="RNaseH_sf"/>
</dbReference>
<proteinExistence type="predicted"/>
<keyword evidence="2" id="KW-1185">Reference proteome</keyword>
<accession>A0A4C1V2D3</accession>
<dbReference type="PANTHER" id="PTHR46060">
    <property type="entry name" value="MARINER MOS1 TRANSPOSASE-LIKE PROTEIN"/>
    <property type="match status" value="1"/>
</dbReference>
<dbReference type="AlphaFoldDB" id="A0A4C1V2D3"/>
<dbReference type="OrthoDB" id="10017160at2759"/>
<dbReference type="Proteomes" id="UP000299102">
    <property type="component" value="Unassembled WGS sequence"/>
</dbReference>
<sequence>MSQKHKILHEHLAVRKLCTRWIPHNLTEGQKLRRVNWCRDMMQRFGGGDSNVVYNMVTGDESWIYCNDPETKRQSAQWVFPFEELPTKVKRDRTIVCLWFWKKFGNNDLAVEFSFIMTTPHQIPPDKQLTI</sequence>
<gene>
    <name evidence="1" type="ORF">EVAR_16843_1</name>
</gene>
<dbReference type="STRING" id="151549.A0A4C1V2D3"/>
<evidence type="ECO:0000313" key="1">
    <source>
        <dbReference type="EMBL" id="GBP32680.1"/>
    </source>
</evidence>
<dbReference type="PANTHER" id="PTHR46060:SF1">
    <property type="entry name" value="MARINER MOS1 TRANSPOSASE-LIKE PROTEIN"/>
    <property type="match status" value="1"/>
</dbReference>
<protein>
    <submittedName>
        <fullName evidence="1">Mariner Mos1 transposase</fullName>
    </submittedName>
</protein>